<dbReference type="RefSeq" id="XP_026284227.1">
    <property type="nucleotide sequence ID" value="XM_026428442.2"/>
</dbReference>
<dbReference type="PANTHER" id="PTHR23110">
    <property type="entry name" value="BTB DOMAIN TRANSCRIPTION FACTOR"/>
    <property type="match status" value="1"/>
</dbReference>
<feature type="domain" description="BTB" evidence="5">
    <location>
        <begin position="34"/>
        <end position="99"/>
    </location>
</feature>
<feature type="region of interest" description="Disordered" evidence="4">
    <location>
        <begin position="117"/>
        <end position="218"/>
    </location>
</feature>
<feature type="region of interest" description="Disordered" evidence="4">
    <location>
        <begin position="344"/>
        <end position="364"/>
    </location>
</feature>
<evidence type="ECO:0000256" key="1">
    <source>
        <dbReference type="ARBA" id="ARBA00004123"/>
    </source>
</evidence>
<dbReference type="PANTHER" id="PTHR23110:SF99">
    <property type="entry name" value="BROAD-COMPLEX CORE PROTEIN ISOFORM 6"/>
    <property type="match status" value="1"/>
</dbReference>
<keyword evidence="2" id="KW-0539">Nucleus</keyword>
<keyword evidence="3" id="KW-0479">Metal-binding</keyword>
<dbReference type="PROSITE" id="PS50157">
    <property type="entry name" value="ZINC_FINGER_C2H2_2"/>
    <property type="match status" value="1"/>
</dbReference>
<organism evidence="7 8">
    <name type="scientific">Frankliniella occidentalis</name>
    <name type="common">Western flower thrips</name>
    <name type="synonym">Euthrips occidentalis</name>
    <dbReference type="NCBI Taxonomy" id="133901"/>
    <lineage>
        <taxon>Eukaryota</taxon>
        <taxon>Metazoa</taxon>
        <taxon>Ecdysozoa</taxon>
        <taxon>Arthropoda</taxon>
        <taxon>Hexapoda</taxon>
        <taxon>Insecta</taxon>
        <taxon>Pterygota</taxon>
        <taxon>Neoptera</taxon>
        <taxon>Paraneoptera</taxon>
        <taxon>Thysanoptera</taxon>
        <taxon>Terebrantia</taxon>
        <taxon>Thripoidea</taxon>
        <taxon>Thripidae</taxon>
        <taxon>Frankliniella</taxon>
    </lineage>
</organism>
<feature type="compositionally biased region" description="Basic and acidic residues" evidence="4">
    <location>
        <begin position="458"/>
        <end position="486"/>
    </location>
</feature>
<evidence type="ECO:0000313" key="7">
    <source>
        <dbReference type="Proteomes" id="UP000504606"/>
    </source>
</evidence>
<dbReference type="InterPro" id="IPR011333">
    <property type="entry name" value="SKP1/BTB/POZ_sf"/>
</dbReference>
<dbReference type="GO" id="GO:0008270">
    <property type="term" value="F:zinc ion binding"/>
    <property type="evidence" value="ECO:0007669"/>
    <property type="project" value="UniProtKB-KW"/>
</dbReference>
<gene>
    <name evidence="8" type="primary">LOC113210446</name>
</gene>
<keyword evidence="7" id="KW-1185">Reference proteome</keyword>
<dbReference type="Gene3D" id="3.30.160.60">
    <property type="entry name" value="Classic Zinc Finger"/>
    <property type="match status" value="1"/>
</dbReference>
<dbReference type="Gene3D" id="3.30.710.10">
    <property type="entry name" value="Potassium Channel Kv1.1, Chain A"/>
    <property type="match status" value="1"/>
</dbReference>
<feature type="region of interest" description="Disordered" evidence="4">
    <location>
        <begin position="458"/>
        <end position="504"/>
    </location>
</feature>
<dbReference type="InterPro" id="IPR036236">
    <property type="entry name" value="Znf_C2H2_sf"/>
</dbReference>
<dbReference type="GO" id="GO:0048666">
    <property type="term" value="P:neuron development"/>
    <property type="evidence" value="ECO:0007669"/>
    <property type="project" value="UniProtKB-ARBA"/>
</dbReference>
<dbReference type="GO" id="GO:0003006">
    <property type="term" value="P:developmental process involved in reproduction"/>
    <property type="evidence" value="ECO:0007669"/>
    <property type="project" value="UniProtKB-ARBA"/>
</dbReference>
<dbReference type="SMART" id="SM00225">
    <property type="entry name" value="BTB"/>
    <property type="match status" value="1"/>
</dbReference>
<dbReference type="GO" id="GO:0048513">
    <property type="term" value="P:animal organ development"/>
    <property type="evidence" value="ECO:0007669"/>
    <property type="project" value="UniProtKB-ARBA"/>
</dbReference>
<evidence type="ECO:0000259" key="6">
    <source>
        <dbReference type="PROSITE" id="PS50157"/>
    </source>
</evidence>
<dbReference type="GO" id="GO:0006357">
    <property type="term" value="P:regulation of transcription by RNA polymerase II"/>
    <property type="evidence" value="ECO:0007669"/>
    <property type="project" value="TreeGrafter"/>
</dbReference>
<dbReference type="KEGG" id="foc:113210446"/>
<evidence type="ECO:0000256" key="2">
    <source>
        <dbReference type="ARBA" id="ARBA00023242"/>
    </source>
</evidence>
<dbReference type="Pfam" id="PF00096">
    <property type="entry name" value="zf-C2H2"/>
    <property type="match status" value="1"/>
</dbReference>
<comment type="subcellular location">
    <subcellularLocation>
        <location evidence="1">Nucleus</location>
    </subcellularLocation>
</comment>
<evidence type="ECO:0000256" key="4">
    <source>
        <dbReference type="SAM" id="MobiDB-lite"/>
    </source>
</evidence>
<accession>A0A6J1STN1</accession>
<proteinExistence type="predicted"/>
<dbReference type="SUPFAM" id="SSF57667">
    <property type="entry name" value="beta-beta-alpha zinc fingers"/>
    <property type="match status" value="1"/>
</dbReference>
<feature type="compositionally biased region" description="Basic and acidic residues" evidence="4">
    <location>
        <begin position="346"/>
        <end position="355"/>
    </location>
</feature>
<evidence type="ECO:0000259" key="5">
    <source>
        <dbReference type="PROSITE" id="PS50097"/>
    </source>
</evidence>
<dbReference type="AlphaFoldDB" id="A0A6J1STN1"/>
<feature type="domain" description="C2H2-type" evidence="6">
    <location>
        <begin position="309"/>
        <end position="337"/>
    </location>
</feature>
<dbReference type="PROSITE" id="PS00028">
    <property type="entry name" value="ZINC_FINGER_C2H2_1"/>
    <property type="match status" value="1"/>
</dbReference>
<name>A0A6J1STN1_FRAOC</name>
<evidence type="ECO:0000313" key="8">
    <source>
        <dbReference type="RefSeq" id="XP_026284227.1"/>
    </source>
</evidence>
<dbReference type="InterPro" id="IPR013087">
    <property type="entry name" value="Znf_C2H2_type"/>
</dbReference>
<dbReference type="SUPFAM" id="SSF54695">
    <property type="entry name" value="POZ domain"/>
    <property type="match status" value="1"/>
</dbReference>
<dbReference type="PROSITE" id="PS50097">
    <property type="entry name" value="BTB"/>
    <property type="match status" value="1"/>
</dbReference>
<protein>
    <submittedName>
        <fullName evidence="8">Broad-complex core protein isoform X1</fullName>
    </submittedName>
</protein>
<reference evidence="8" key="1">
    <citation type="submission" date="2025-08" db="UniProtKB">
        <authorList>
            <consortium name="RefSeq"/>
        </authorList>
    </citation>
    <scope>IDENTIFICATION</scope>
    <source>
        <tissue evidence="8">Whole organism</tissue>
    </source>
</reference>
<dbReference type="Pfam" id="PF00651">
    <property type="entry name" value="BTB"/>
    <property type="match status" value="1"/>
</dbReference>
<keyword evidence="3" id="KW-0863">Zinc-finger</keyword>
<evidence type="ECO:0000256" key="3">
    <source>
        <dbReference type="PROSITE-ProRule" id="PRU00042"/>
    </source>
</evidence>
<dbReference type="Proteomes" id="UP000504606">
    <property type="component" value="Unplaced"/>
</dbReference>
<keyword evidence="3" id="KW-0862">Zinc</keyword>
<dbReference type="GO" id="GO:0005634">
    <property type="term" value="C:nucleus"/>
    <property type="evidence" value="ECO:0007669"/>
    <property type="project" value="UniProtKB-SubCell"/>
</dbReference>
<dbReference type="GeneID" id="113210446"/>
<dbReference type="SMART" id="SM00355">
    <property type="entry name" value="ZnF_C2H2"/>
    <property type="match status" value="2"/>
</dbReference>
<feature type="compositionally biased region" description="Polar residues" evidence="4">
    <location>
        <begin position="128"/>
        <end position="152"/>
    </location>
</feature>
<dbReference type="InterPro" id="IPR000210">
    <property type="entry name" value="BTB/POZ_dom"/>
</dbReference>
<dbReference type="CDD" id="cd18315">
    <property type="entry name" value="BTB_POZ_BAB-like"/>
    <property type="match status" value="1"/>
</dbReference>
<dbReference type="OrthoDB" id="2311693at2759"/>
<sequence length="504" mass="57410">MTAIDAEQFSLRWNNFHNNLTAGFHDLLLGEDLVDVTIAAEGKFVQAHKMVLSVCSPYFKDLFKVNPCKHPIVILKDTGYKELEALLQFMYRGEVNVRQEELAMFLKTAEMLQIKGLTGSDSKKESAEPTSNKTSSNSAPSRTHSLPQDTSTHPPPKRKRSEAPPLPSTSAPTTPSQVVDVTPQTPPEGPSNDQALQDGNDFMNMMNPKMEPQEYDESEDGLDMMADDSVGHDPLVQQLLGGDPKGMAGLGNFVGLPGMKDGNVGQDGGQGPAYLMATRYITCHICGKTMRKASLRRHMEDRHMPNHRSNCPHCPKTFRTSNSLQNHLSLYHRNFRRKRMGMMRGHPMDPMDEHQQMNQLSQQINQHLSQQINQQLNQHLNQQLGQYDQLDQHQQEQLRIELEMRRKQDGRLDANNKQDRGLDLDIQQISQHLNQQLGQYDQLDHIQREQLRIELEMRRKQDARADSSRSEHERSMEHDIQDDQHIHQQQSHPLPPVSASLPTM</sequence>
<dbReference type="InterPro" id="IPR051095">
    <property type="entry name" value="Dros_DevTransReg"/>
</dbReference>